<evidence type="ECO:0000313" key="3">
    <source>
        <dbReference type="WBParaSite" id="SBAD_0000901101-mRNA-1"/>
    </source>
</evidence>
<dbReference type="GO" id="GO:0005737">
    <property type="term" value="C:cytoplasm"/>
    <property type="evidence" value="ECO:0007669"/>
    <property type="project" value="TreeGrafter"/>
</dbReference>
<dbReference type="WBParaSite" id="SBAD_0000901101-mRNA-1">
    <property type="protein sequence ID" value="SBAD_0000901101-mRNA-1"/>
    <property type="gene ID" value="SBAD_0000901101"/>
</dbReference>
<reference evidence="1 2" key="2">
    <citation type="submission" date="2018-11" db="EMBL/GenBank/DDBJ databases">
        <authorList>
            <consortium name="Pathogen Informatics"/>
        </authorList>
    </citation>
    <scope>NUCLEOTIDE SEQUENCE [LARGE SCALE GENOMIC DNA]</scope>
</reference>
<reference evidence="3" key="1">
    <citation type="submission" date="2016-06" db="UniProtKB">
        <authorList>
            <consortium name="WormBaseParasite"/>
        </authorList>
    </citation>
    <scope>IDENTIFICATION</scope>
</reference>
<proteinExistence type="predicted"/>
<dbReference type="PANTHER" id="PTHR12289:SF41">
    <property type="entry name" value="FAILED AXON CONNECTIONS-RELATED"/>
    <property type="match status" value="1"/>
</dbReference>
<dbReference type="AlphaFoldDB" id="A0A183IYK0"/>
<evidence type="ECO:0000313" key="2">
    <source>
        <dbReference type="Proteomes" id="UP000270296"/>
    </source>
</evidence>
<gene>
    <name evidence="1" type="ORF">SBAD_LOCUS8698</name>
</gene>
<dbReference type="PANTHER" id="PTHR12289">
    <property type="entry name" value="METAXIN RELATED"/>
    <property type="match status" value="1"/>
</dbReference>
<dbReference type="Proteomes" id="UP000270296">
    <property type="component" value="Unassembled WGS sequence"/>
</dbReference>
<name>A0A183IYK0_9BILA</name>
<protein>
    <submittedName>
        <fullName evidence="3">DUF4283 domain-containing protein</fullName>
    </submittedName>
</protein>
<dbReference type="OrthoDB" id="5809458at2759"/>
<evidence type="ECO:0000313" key="1">
    <source>
        <dbReference type="EMBL" id="VDP18697.1"/>
    </source>
</evidence>
<dbReference type="InterPro" id="IPR050931">
    <property type="entry name" value="Mito_Protein_Transport_Metaxin"/>
</dbReference>
<organism evidence="3">
    <name type="scientific">Soboliphyme baturini</name>
    <dbReference type="NCBI Taxonomy" id="241478"/>
    <lineage>
        <taxon>Eukaryota</taxon>
        <taxon>Metazoa</taxon>
        <taxon>Ecdysozoa</taxon>
        <taxon>Nematoda</taxon>
        <taxon>Enoplea</taxon>
        <taxon>Dorylaimia</taxon>
        <taxon>Dioctophymatida</taxon>
        <taxon>Dioctophymatoidea</taxon>
        <taxon>Soboliphymatidae</taxon>
        <taxon>Soboliphyme</taxon>
    </lineage>
</organism>
<accession>A0A183IYK0</accession>
<dbReference type="EMBL" id="UZAM01011868">
    <property type="protein sequence ID" value="VDP18697.1"/>
    <property type="molecule type" value="Genomic_DNA"/>
</dbReference>
<keyword evidence="2" id="KW-1185">Reference proteome</keyword>
<sequence length="135" mass="15238">MVGRSRSLHQTDYKNDAVYLFQFPRSSFIPNISPFCLKLETWLRMNSVPYEVSIKCTNLWVTRSNPRSPIDRCVLRNASTLSFTKNSNYVYLPSELVRGCQRANSPLCVSSKAKIAGPVSATVPLPDARLKVLLK</sequence>